<proteinExistence type="predicted"/>
<feature type="transmembrane region" description="Helical" evidence="1">
    <location>
        <begin position="159"/>
        <end position="181"/>
    </location>
</feature>
<accession>A0ABR7GIS7</accession>
<keyword evidence="3" id="KW-1185">Reference proteome</keyword>
<keyword evidence="1" id="KW-1133">Transmembrane helix</keyword>
<keyword evidence="1" id="KW-0472">Membrane</keyword>
<feature type="transmembrane region" description="Helical" evidence="1">
    <location>
        <begin position="47"/>
        <end position="70"/>
    </location>
</feature>
<evidence type="ECO:0000313" key="2">
    <source>
        <dbReference type="EMBL" id="MBC5687188.1"/>
    </source>
</evidence>
<dbReference type="EMBL" id="JACOPG010000004">
    <property type="protein sequence ID" value="MBC5687188.1"/>
    <property type="molecule type" value="Genomic_DNA"/>
</dbReference>
<protein>
    <submittedName>
        <fullName evidence="2">Zinc ribbon domain-containing protein</fullName>
    </submittedName>
</protein>
<comment type="caution">
    <text evidence="2">The sequence shown here is derived from an EMBL/GenBank/DDBJ whole genome shotgun (WGS) entry which is preliminary data.</text>
</comment>
<dbReference type="Proteomes" id="UP000643810">
    <property type="component" value="Unassembled WGS sequence"/>
</dbReference>
<reference evidence="2 3" key="1">
    <citation type="submission" date="2020-08" db="EMBL/GenBank/DDBJ databases">
        <title>Genome public.</title>
        <authorList>
            <person name="Liu C."/>
            <person name="Sun Q."/>
        </authorList>
    </citation>
    <scope>NUCLEOTIDE SEQUENCE [LARGE SCALE GENOMIC DNA]</scope>
    <source>
        <strain evidence="2 3">NSJ-9</strain>
    </source>
</reference>
<name>A0ABR7GIS7_9FIRM</name>
<gene>
    <name evidence="2" type="ORF">H8R94_11345</name>
</gene>
<dbReference type="InterPro" id="IPR046283">
    <property type="entry name" value="DUF6320"/>
</dbReference>
<feature type="transmembrane region" description="Helical" evidence="1">
    <location>
        <begin position="187"/>
        <end position="207"/>
    </location>
</feature>
<feature type="transmembrane region" description="Helical" evidence="1">
    <location>
        <begin position="107"/>
        <end position="126"/>
    </location>
</feature>
<dbReference type="RefSeq" id="WP_118282703.1">
    <property type="nucleotide sequence ID" value="NZ_JACOPG010000004.1"/>
</dbReference>
<dbReference type="Pfam" id="PF19845">
    <property type="entry name" value="DUF6320"/>
    <property type="match status" value="1"/>
</dbReference>
<feature type="transmembrane region" description="Helical" evidence="1">
    <location>
        <begin position="76"/>
        <end position="95"/>
    </location>
</feature>
<sequence length="220" mass="24384">MSKCKYCGVEILDDAVKCPLCSGVLDGKKEEGHTYPDVVSGVRKTTVLYRIFSFAFIVIASVCIALNVWLTPTLRWGEIVTCSLAYLLWLGYIILKDNAGYRIRILSGVAGAVLLIILIDTFLGFSGWSVSYVLPAAIILLDLALAILMLINRRNWQSYLILQVAMVLVGIVPLVLIRIGIVTQPLVSDIAFLVTVFMFLGSMILGGRTARIEMKRRFHI</sequence>
<evidence type="ECO:0000313" key="3">
    <source>
        <dbReference type="Proteomes" id="UP000643810"/>
    </source>
</evidence>
<feature type="transmembrane region" description="Helical" evidence="1">
    <location>
        <begin position="132"/>
        <end position="152"/>
    </location>
</feature>
<organism evidence="2 3">
    <name type="scientific">Roseburia lenta</name>
    <dbReference type="NCBI Taxonomy" id="2763061"/>
    <lineage>
        <taxon>Bacteria</taxon>
        <taxon>Bacillati</taxon>
        <taxon>Bacillota</taxon>
        <taxon>Clostridia</taxon>
        <taxon>Lachnospirales</taxon>
        <taxon>Lachnospiraceae</taxon>
        <taxon>Roseburia</taxon>
    </lineage>
</organism>
<evidence type="ECO:0000256" key="1">
    <source>
        <dbReference type="SAM" id="Phobius"/>
    </source>
</evidence>
<keyword evidence="1" id="KW-0812">Transmembrane</keyword>